<dbReference type="Proteomes" id="UP000438760">
    <property type="component" value="Unassembled WGS sequence"/>
</dbReference>
<name>A0A6I3LL74_9FLAO</name>
<organism evidence="2 3">
    <name type="scientific">Myroides albus</name>
    <dbReference type="NCBI Taxonomy" id="2562892"/>
    <lineage>
        <taxon>Bacteria</taxon>
        <taxon>Pseudomonadati</taxon>
        <taxon>Bacteroidota</taxon>
        <taxon>Flavobacteriia</taxon>
        <taxon>Flavobacteriales</taxon>
        <taxon>Flavobacteriaceae</taxon>
        <taxon>Myroides</taxon>
    </lineage>
</organism>
<sequence length="118" mass="13519">MFLINLNKMHTVLFTIIAFGFFMLYNTSKKVKFEKQCALTNWIRNNKKIATILAYSLLAISFVLEIRLDGFAIGAFTYFVYLMFIGIAILSLYPTIAIKTKHIASIVGLCLFFEVVIF</sequence>
<evidence type="ECO:0000313" key="3">
    <source>
        <dbReference type="Proteomes" id="UP000438760"/>
    </source>
</evidence>
<dbReference type="OrthoDB" id="1446402at2"/>
<keyword evidence="1" id="KW-0472">Membrane</keyword>
<feature type="transmembrane region" description="Helical" evidence="1">
    <location>
        <begin position="12"/>
        <end position="28"/>
    </location>
</feature>
<evidence type="ECO:0000256" key="1">
    <source>
        <dbReference type="SAM" id="Phobius"/>
    </source>
</evidence>
<dbReference type="EMBL" id="WMJX01000016">
    <property type="protein sequence ID" value="MTG98266.1"/>
    <property type="molecule type" value="Genomic_DNA"/>
</dbReference>
<feature type="transmembrane region" description="Helical" evidence="1">
    <location>
        <begin position="49"/>
        <end position="66"/>
    </location>
</feature>
<protein>
    <recommendedName>
        <fullName evidence="4">DUF3325 domain-containing protein</fullName>
    </recommendedName>
</protein>
<proteinExistence type="predicted"/>
<dbReference type="AlphaFoldDB" id="A0A6I3LL74"/>
<keyword evidence="3" id="KW-1185">Reference proteome</keyword>
<reference evidence="2 3" key="1">
    <citation type="submission" date="2019-11" db="EMBL/GenBank/DDBJ databases">
        <title>Genome of Strain BIT-d1.</title>
        <authorList>
            <person name="Yang Y."/>
        </authorList>
    </citation>
    <scope>NUCLEOTIDE SEQUENCE [LARGE SCALE GENOMIC DNA]</scope>
    <source>
        <strain evidence="2 3">BIT-d1</strain>
    </source>
</reference>
<accession>A0A6I3LL74</accession>
<evidence type="ECO:0000313" key="2">
    <source>
        <dbReference type="EMBL" id="MTG98266.1"/>
    </source>
</evidence>
<feature type="transmembrane region" description="Helical" evidence="1">
    <location>
        <begin position="72"/>
        <end position="93"/>
    </location>
</feature>
<evidence type="ECO:0008006" key="4">
    <source>
        <dbReference type="Google" id="ProtNLM"/>
    </source>
</evidence>
<comment type="caution">
    <text evidence="2">The sequence shown here is derived from an EMBL/GenBank/DDBJ whole genome shotgun (WGS) entry which is preliminary data.</text>
</comment>
<gene>
    <name evidence="2" type="ORF">GJV76_09000</name>
</gene>
<keyword evidence="1" id="KW-0812">Transmembrane</keyword>
<keyword evidence="1" id="KW-1133">Transmembrane helix</keyword>